<comment type="caution">
    <text evidence="1">The sequence shown here is derived from an EMBL/GenBank/DDBJ whole genome shotgun (WGS) entry which is preliminary data.</text>
</comment>
<dbReference type="EMBL" id="JBBXMP010000602">
    <property type="protein sequence ID" value="KAL0057280.1"/>
    <property type="molecule type" value="Genomic_DNA"/>
</dbReference>
<dbReference type="Proteomes" id="UP001437256">
    <property type="component" value="Unassembled WGS sequence"/>
</dbReference>
<name>A0ABR2Z7H1_9AGAR</name>
<organism evidence="1 2">
    <name type="scientific">Marasmius tenuissimus</name>
    <dbReference type="NCBI Taxonomy" id="585030"/>
    <lineage>
        <taxon>Eukaryota</taxon>
        <taxon>Fungi</taxon>
        <taxon>Dikarya</taxon>
        <taxon>Basidiomycota</taxon>
        <taxon>Agaricomycotina</taxon>
        <taxon>Agaricomycetes</taxon>
        <taxon>Agaricomycetidae</taxon>
        <taxon>Agaricales</taxon>
        <taxon>Marasmiineae</taxon>
        <taxon>Marasmiaceae</taxon>
        <taxon>Marasmius</taxon>
    </lineage>
</organism>
<gene>
    <name evidence="1" type="ORF">AAF712_016085</name>
</gene>
<proteinExistence type="predicted"/>
<evidence type="ECO:0000313" key="2">
    <source>
        <dbReference type="Proteomes" id="UP001437256"/>
    </source>
</evidence>
<sequence>MELLPQADDVSNSSIKKEYSATTSTNSANESFDLGFGSLDWGHNPLEGRIYRWYQSLRESRDDYHGKDPTKIKKIQVWSSSRYLETITHRYVLLHMADGTVHQVDRSAAEQGDPSILSGISVRNVRGVPSTDEMLVAVKDAKLKKMAKVNHLEIEIQLEKGDCEVDLLNVLLACYQISKHPQAQTYDLLHYNCFFYSWTILTVAVRGLLYVEVPSQESLIKRFHKDHLPSLAESVVEVGVRTLRDLVLAALAAFREQQQGCNGEKIRKGMSYVNRTVWALPEGFLETLSKLALNPKLASSLRERFLDQIKKVVADAAPDVYEQALLCIDIPQASRGRLYIDNGAKQIIRDEVKKTLIEKLWPAVLTAIGDSANFGAGQMNAPRSFWSRLAGTRTTQLYDVLTAALHGGLKKVLENAAGVEVDRIKMKAQEDACGNPSKQLELLNEGMFDLAWDSAQDGALQSAKKTLEETRPMLRPKHAVSGVRDDMWNAVWNMWDGCWKDAREGARTKALSALGIVVDKVLDTSVNVVLDELRDEKRQPTIQVRRPRRVFDTIGLKSTMPLWAEEGPMTGLVFQEYMMQLAKKAKLGRTDIAQPQATMAEIYAELAEENFDPDRILQRPPTLPRVT</sequence>
<protein>
    <submittedName>
        <fullName evidence="1">Uncharacterized protein</fullName>
    </submittedName>
</protein>
<accession>A0ABR2Z7H1</accession>
<keyword evidence="2" id="KW-1185">Reference proteome</keyword>
<reference evidence="1 2" key="1">
    <citation type="submission" date="2024-05" db="EMBL/GenBank/DDBJ databases">
        <title>A draft genome resource for the thread blight pathogen Marasmius tenuissimus strain MS-2.</title>
        <authorList>
            <person name="Yulfo-Soto G.E."/>
            <person name="Baruah I.K."/>
            <person name="Amoako-Attah I."/>
            <person name="Bukari Y."/>
            <person name="Meinhardt L.W."/>
            <person name="Bailey B.A."/>
            <person name="Cohen S.P."/>
        </authorList>
    </citation>
    <scope>NUCLEOTIDE SEQUENCE [LARGE SCALE GENOMIC DNA]</scope>
    <source>
        <strain evidence="1 2">MS-2</strain>
    </source>
</reference>
<evidence type="ECO:0000313" key="1">
    <source>
        <dbReference type="EMBL" id="KAL0057280.1"/>
    </source>
</evidence>